<evidence type="ECO:0000256" key="8">
    <source>
        <dbReference type="SAM" id="MobiDB-lite"/>
    </source>
</evidence>
<evidence type="ECO:0000256" key="1">
    <source>
        <dbReference type="ARBA" id="ARBA00004123"/>
    </source>
</evidence>
<dbReference type="FunFam" id="3.30.160.60:FF:000145">
    <property type="entry name" value="Zinc finger protein 574"/>
    <property type="match status" value="1"/>
</dbReference>
<dbReference type="GO" id="GO:0008270">
    <property type="term" value="F:zinc ion binding"/>
    <property type="evidence" value="ECO:0007669"/>
    <property type="project" value="UniProtKB-KW"/>
</dbReference>
<dbReference type="GO" id="GO:0000981">
    <property type="term" value="F:DNA-binding transcription factor activity, RNA polymerase II-specific"/>
    <property type="evidence" value="ECO:0007669"/>
    <property type="project" value="EnsemblFungi"/>
</dbReference>
<feature type="compositionally biased region" description="Low complexity" evidence="8">
    <location>
        <begin position="1220"/>
        <end position="1242"/>
    </location>
</feature>
<dbReference type="GO" id="GO:0005634">
    <property type="term" value="C:nucleus"/>
    <property type="evidence" value="ECO:0007669"/>
    <property type="project" value="UniProtKB-SubCell"/>
</dbReference>
<dbReference type="GO" id="GO:0001094">
    <property type="term" value="F:TFIID-class transcription factor complex binding"/>
    <property type="evidence" value="ECO:0007669"/>
    <property type="project" value="EnsemblFungi"/>
</dbReference>
<dbReference type="PROSITE" id="PS00028">
    <property type="entry name" value="ZINC_FINGER_C2H2_1"/>
    <property type="match status" value="2"/>
</dbReference>
<dbReference type="PANTHER" id="PTHR40626:SF28">
    <property type="entry name" value="REGULATORY PROTEIN ADR1"/>
    <property type="match status" value="1"/>
</dbReference>
<feature type="region of interest" description="Disordered" evidence="8">
    <location>
        <begin position="529"/>
        <end position="548"/>
    </location>
</feature>
<keyword evidence="5" id="KW-0862">Zinc</keyword>
<dbReference type="GO" id="GO:0006325">
    <property type="term" value="P:chromatin organization"/>
    <property type="evidence" value="ECO:0007669"/>
    <property type="project" value="EnsemblFungi"/>
</dbReference>
<dbReference type="GO" id="GO:0000978">
    <property type="term" value="F:RNA polymerase II cis-regulatory region sequence-specific DNA binding"/>
    <property type="evidence" value="ECO:0007669"/>
    <property type="project" value="EnsemblFungi"/>
</dbReference>
<protein>
    <recommendedName>
        <fullName evidence="9">C2H2-type domain-containing protein</fullName>
    </recommendedName>
</protein>
<dbReference type="SMART" id="SM00355">
    <property type="entry name" value="ZnF_C2H2"/>
    <property type="match status" value="2"/>
</dbReference>
<gene>
    <name evidence="10" type="ORF">ZYGR_0A04150</name>
</gene>
<keyword evidence="4 7" id="KW-0863">Zinc-finger</keyword>
<feature type="region of interest" description="Disordered" evidence="8">
    <location>
        <begin position="305"/>
        <end position="343"/>
    </location>
</feature>
<feature type="region of interest" description="Disordered" evidence="8">
    <location>
        <begin position="20"/>
        <end position="57"/>
    </location>
</feature>
<accession>A0A1Q2ZU04</accession>
<feature type="compositionally biased region" description="Low complexity" evidence="8">
    <location>
        <begin position="422"/>
        <end position="444"/>
    </location>
</feature>
<feature type="compositionally biased region" description="Low complexity" evidence="8">
    <location>
        <begin position="42"/>
        <end position="51"/>
    </location>
</feature>
<dbReference type="InterPro" id="IPR051059">
    <property type="entry name" value="VerF-like"/>
</dbReference>
<dbReference type="eggNOG" id="KOG1721">
    <property type="taxonomic scope" value="Eukaryota"/>
</dbReference>
<evidence type="ECO:0000256" key="6">
    <source>
        <dbReference type="ARBA" id="ARBA00023242"/>
    </source>
</evidence>
<dbReference type="Gene3D" id="3.30.160.60">
    <property type="entry name" value="Classic Zinc Finger"/>
    <property type="match status" value="2"/>
</dbReference>
<dbReference type="GO" id="GO:0061629">
    <property type="term" value="F:RNA polymerase II-specific DNA-binding transcription factor binding"/>
    <property type="evidence" value="ECO:0007669"/>
    <property type="project" value="EnsemblFungi"/>
</dbReference>
<dbReference type="PANTHER" id="PTHR40626">
    <property type="entry name" value="MIP31509P"/>
    <property type="match status" value="1"/>
</dbReference>
<dbReference type="GO" id="GO:0007031">
    <property type="term" value="P:peroxisome organization"/>
    <property type="evidence" value="ECO:0007669"/>
    <property type="project" value="EnsemblFungi"/>
</dbReference>
<dbReference type="Pfam" id="PF00096">
    <property type="entry name" value="zf-C2H2"/>
    <property type="match status" value="1"/>
</dbReference>
<dbReference type="GO" id="GO:0001093">
    <property type="term" value="F:TFIIB-class transcription factor binding"/>
    <property type="evidence" value="ECO:0007669"/>
    <property type="project" value="EnsemblFungi"/>
</dbReference>
<dbReference type="GO" id="GO:0032000">
    <property type="term" value="P:positive regulation of fatty acid beta-oxidation"/>
    <property type="evidence" value="ECO:0007669"/>
    <property type="project" value="EnsemblFungi"/>
</dbReference>
<evidence type="ECO:0000313" key="11">
    <source>
        <dbReference type="Proteomes" id="UP000187013"/>
    </source>
</evidence>
<feature type="compositionally biased region" description="Low complexity" evidence="8">
    <location>
        <begin position="399"/>
        <end position="413"/>
    </location>
</feature>
<reference evidence="10 11" key="1">
    <citation type="submission" date="2016-08" db="EMBL/GenBank/DDBJ databases">
        <title>Draft genome sequence of allopolyploid Zygosaccharomyces rouxii.</title>
        <authorList>
            <person name="Watanabe J."/>
            <person name="Uehara K."/>
            <person name="Mogi Y."/>
            <person name="Tsukioka Y."/>
        </authorList>
    </citation>
    <scope>NUCLEOTIDE SEQUENCE [LARGE SCALE GENOMIC DNA]</scope>
    <source>
        <strain evidence="10 11">NBRC 110957</strain>
    </source>
</reference>
<evidence type="ECO:0000256" key="2">
    <source>
        <dbReference type="ARBA" id="ARBA00022723"/>
    </source>
</evidence>
<proteinExistence type="predicted"/>
<dbReference type="InterPro" id="IPR036236">
    <property type="entry name" value="Znf_C2H2_sf"/>
</dbReference>
<dbReference type="GO" id="GO:0045944">
    <property type="term" value="P:positive regulation of transcription by RNA polymerase II"/>
    <property type="evidence" value="ECO:0007669"/>
    <property type="project" value="EnsemblFungi"/>
</dbReference>
<dbReference type="OMA" id="KIRCTLM"/>
<feature type="region of interest" description="Disordered" evidence="8">
    <location>
        <begin position="388"/>
        <end position="448"/>
    </location>
</feature>
<dbReference type="PROSITE" id="PS50157">
    <property type="entry name" value="ZINC_FINGER_C2H2_2"/>
    <property type="match status" value="2"/>
</dbReference>
<name>A0A1Q2ZU04_ZYGRO</name>
<dbReference type="OrthoDB" id="10018191at2759"/>
<comment type="caution">
    <text evidence="10">The sequence shown here is derived from an EMBL/GenBank/DDBJ whole genome shotgun (WGS) entry which is preliminary data.</text>
</comment>
<comment type="subcellular location">
    <subcellularLocation>
        <location evidence="1">Nucleus</location>
    </subcellularLocation>
</comment>
<keyword evidence="2" id="KW-0479">Metal-binding</keyword>
<organism evidence="10 11">
    <name type="scientific">Zygosaccharomyces rouxii</name>
    <dbReference type="NCBI Taxonomy" id="4956"/>
    <lineage>
        <taxon>Eukaryota</taxon>
        <taxon>Fungi</taxon>
        <taxon>Dikarya</taxon>
        <taxon>Ascomycota</taxon>
        <taxon>Saccharomycotina</taxon>
        <taxon>Saccharomycetes</taxon>
        <taxon>Saccharomycetales</taxon>
        <taxon>Saccharomycetaceae</taxon>
        <taxon>Zygosaccharomyces</taxon>
    </lineage>
</organism>
<feature type="domain" description="C2H2-type" evidence="9">
    <location>
        <begin position="114"/>
        <end position="142"/>
    </location>
</feature>
<evidence type="ECO:0000259" key="9">
    <source>
        <dbReference type="PROSITE" id="PS50157"/>
    </source>
</evidence>
<dbReference type="GO" id="GO:0071361">
    <property type="term" value="P:cellular response to ethanol"/>
    <property type="evidence" value="ECO:0007669"/>
    <property type="project" value="EnsemblFungi"/>
</dbReference>
<dbReference type="GO" id="GO:0000785">
    <property type="term" value="C:chromatin"/>
    <property type="evidence" value="ECO:0007669"/>
    <property type="project" value="TreeGrafter"/>
</dbReference>
<feature type="region of interest" description="Disordered" evidence="8">
    <location>
        <begin position="1308"/>
        <end position="1330"/>
    </location>
</feature>
<dbReference type="SUPFAM" id="SSF57667">
    <property type="entry name" value="beta-beta-alpha zinc fingers"/>
    <property type="match status" value="1"/>
</dbReference>
<evidence type="ECO:0000256" key="4">
    <source>
        <dbReference type="ARBA" id="ARBA00022771"/>
    </source>
</evidence>
<dbReference type="GO" id="GO:0003713">
    <property type="term" value="F:transcription coactivator activity"/>
    <property type="evidence" value="ECO:0007669"/>
    <property type="project" value="EnsemblFungi"/>
</dbReference>
<feature type="compositionally biased region" description="Polar residues" evidence="8">
    <location>
        <begin position="1312"/>
        <end position="1330"/>
    </location>
</feature>
<feature type="region of interest" description="Disordered" evidence="8">
    <location>
        <begin position="1218"/>
        <end position="1243"/>
    </location>
</feature>
<feature type="compositionally biased region" description="Low complexity" evidence="8">
    <location>
        <begin position="305"/>
        <end position="330"/>
    </location>
</feature>
<evidence type="ECO:0000256" key="3">
    <source>
        <dbReference type="ARBA" id="ARBA00022737"/>
    </source>
</evidence>
<dbReference type="Proteomes" id="UP000187013">
    <property type="component" value="Unassembled WGS sequence"/>
</dbReference>
<evidence type="ECO:0000313" key="10">
    <source>
        <dbReference type="EMBL" id="GAV46818.1"/>
    </source>
</evidence>
<keyword evidence="6" id="KW-0539">Nucleus</keyword>
<keyword evidence="3" id="KW-0677">Repeat</keyword>
<dbReference type="InterPro" id="IPR013087">
    <property type="entry name" value="Znf_C2H2_type"/>
</dbReference>
<feature type="domain" description="C2H2-type" evidence="9">
    <location>
        <begin position="86"/>
        <end position="113"/>
    </location>
</feature>
<evidence type="ECO:0000256" key="5">
    <source>
        <dbReference type="ARBA" id="ARBA00022833"/>
    </source>
</evidence>
<sequence length="1346" mass="151757">MEMNELIDRSSDEKEITTTIASSATSVTGEDLTLSDQKPISNNNNNNNNNNTENHSMNSRVNKQFNRLPENLRLNGRTPSGKPRLFVCQVCTRAFARQEHLTRHERSHTKEKPYCCGICNRKFSRRDLLLRHAHKIHGGNYGDTIIKQNNVKENSNNRVSKGRRSGSVTAANAANAVNTANVAATMTPNLSHPSSLPPIRGRRASYSAQSGNYVAPAQNEQWHKADRVKFSTPELLPINMMDDDLSNNATKSNNFDGIGDDGNCNGNGFMESIAPLELNAPWEFNMLDSNDWIYEYNNQNVTTSGSATAAGGPTPGDSPNSSSVDPSNSSIRLGNFPQSSGELRRETIDNSYFENNKSRKLSWAINEEDGRLQVKSLFMNRNNSAPLPRPIRNVTKNIGSPSRSSISGSGALGVRDSLTGSTASATTQTTTATTAATTTTTTTAETEDDWLPMANHTDSVSSSVAPLHTIDGNSNTGALLEQFNRLEFNDNGMGDLSEFTKDVQTIFGHYIQDEQSDVYNIPHQFPLSSSNDENLTDPTMGSTNQTSTSANDNYTFYGLDYLTLSNISRASPPNNLNSEDLPSSKLFTHELRQICLHSLRYYSNHCNGVLGSDPVFISKDLILPSCSELNGYSSYFQKYFNPHTAFIHPDFFQLDLPSLMNYINEGDTNDEEDSQYLQYSNIACLPLFVATVGSIYKSGCNSRTMELYEISRRVLHVYLERRKQQQRQQSAGETPMEGVRYENRQRIWLIQSLILSITFALFADYLERMDSGMIKRQVSAICSIIKGNFLKIISIDCHEFFSSYKDLTFDNPCDYVFFESKIRCTLMVYKICQFLKIFYRVGSKLFLNEKDLDPVCIPDDESTWLNSSLLVPSKSTKKKYTVDFQKFYHSFTFNNTGMHSIPECLTTAMLYYEFNEINFSPFHVFLTRIDTKKLELNQTQLSQIDSDPNIVTAHDILNSDSITLRNCLMSMVFLTKIDVTFGSKIWNGKLRELFTSFLDPSSINILTKGSYSLLTDFLVALNFSIKNVSHFLTLNENGTAIELDKTNMSLFNCQGFYCNFLILIKFILDFECTPNFKLLCIFTELKKLANNLLIPKYSNLYPMEFAKFQDVSLTNTYLQHHPKSDASAKFSTINAHKLEKLINNVLVHAFNDASFLNMSEQPTNEFLFNNNHPTYYPYASPTTTAFNYEEIQFKSPSSPTSNDNDFLPSKSSVDLLRYQNNNSDNNANDNVGGSVNSNNDEGNLSKQGFAERYQLSDKYIVIAKCFFTHIREIYAHCHIFKKMIADFQQLEDCIDEKRRKSNMFKMSREDGSNATMAKNASSNSTVTMTKNHSSGDLINKFLQTQV</sequence>
<evidence type="ECO:0000256" key="7">
    <source>
        <dbReference type="PROSITE-ProRule" id="PRU00042"/>
    </source>
</evidence>
<dbReference type="EMBL" id="BDGX01000001">
    <property type="protein sequence ID" value="GAV46818.1"/>
    <property type="molecule type" value="Genomic_DNA"/>
</dbReference>
<dbReference type="GO" id="GO:1900064">
    <property type="term" value="P:positive regulation of peroxisome organization"/>
    <property type="evidence" value="ECO:0007669"/>
    <property type="project" value="EnsemblFungi"/>
</dbReference>